<evidence type="ECO:0000313" key="5">
    <source>
        <dbReference type="EMBL" id="MPL87775.1"/>
    </source>
</evidence>
<dbReference type="Pfam" id="PF04616">
    <property type="entry name" value="Glyco_hydro_43"/>
    <property type="match status" value="1"/>
</dbReference>
<accession>A0A644V9R0</accession>
<keyword evidence="3" id="KW-0378">Hydrolase</keyword>
<protein>
    <recommendedName>
        <fullName evidence="6">Arabinan endo-1,5-alpha-L-arabinosidase</fullName>
    </recommendedName>
</protein>
<keyword evidence="4" id="KW-0326">Glycosidase</keyword>
<dbReference type="SUPFAM" id="SSF75005">
    <property type="entry name" value="Arabinanase/levansucrase/invertase"/>
    <property type="match status" value="1"/>
</dbReference>
<dbReference type="PIRSF" id="PIRSF026534">
    <property type="entry name" value="Endo_alpha-L-arabinosidase"/>
    <property type="match status" value="1"/>
</dbReference>
<dbReference type="CDD" id="cd18616">
    <property type="entry name" value="GH43_ABN-like"/>
    <property type="match status" value="1"/>
</dbReference>
<sequence length="346" mass="38473">MLFQFKNYMKRVMSPILILSILLSCGSGVTGDPLPDNPEMPDVKTTYRNPVVNFSLPDPTIIQAADSSFYLYATEDIRNVPILHSSDLVNWTEVGTAFADQTRPNFEPKGGIWAPDINRIGDKYVLYYSMSVWGGEWTCGIGVATSDKPEGPFQDHGMLFRSNEIGVQNSIDPFYIEEGGSRYLFWGSFRGIFAIELTDNGLSVKPGAEKKQIAGTAYEGTYIHKKNGFYYLFASTGTCCEGLKSTYTTVVGRSSNLFGPYADKSGQSMLTNHHEVLIQKNNSFVGTGHNSEIVTDKAGNDWIFYHGVDVKNPHGRVLLLDKVQWKEGWPRIETSSPSVQSLLPVF</sequence>
<dbReference type="Gene3D" id="2.115.10.20">
    <property type="entry name" value="Glycosyl hydrolase domain, family 43"/>
    <property type="match status" value="1"/>
</dbReference>
<dbReference type="InterPro" id="IPR023296">
    <property type="entry name" value="Glyco_hydro_beta-prop_sf"/>
</dbReference>
<dbReference type="InterPro" id="IPR016840">
    <property type="entry name" value="Glyco_hydro_43_endo_a_Ara-ase"/>
</dbReference>
<evidence type="ECO:0000256" key="3">
    <source>
        <dbReference type="ARBA" id="ARBA00022801"/>
    </source>
</evidence>
<name>A0A644V9R0_9ZZZZ</name>
<evidence type="ECO:0000256" key="1">
    <source>
        <dbReference type="ARBA" id="ARBA00004834"/>
    </source>
</evidence>
<dbReference type="GO" id="GO:0046558">
    <property type="term" value="F:arabinan endo-1,5-alpha-L-arabinosidase activity"/>
    <property type="evidence" value="ECO:0007669"/>
    <property type="project" value="InterPro"/>
</dbReference>
<reference evidence="5" key="1">
    <citation type="submission" date="2019-08" db="EMBL/GenBank/DDBJ databases">
        <authorList>
            <person name="Kucharzyk K."/>
            <person name="Murdoch R.W."/>
            <person name="Higgins S."/>
            <person name="Loffler F."/>
        </authorList>
    </citation>
    <scope>NUCLEOTIDE SEQUENCE</scope>
</reference>
<dbReference type="GO" id="GO:0031222">
    <property type="term" value="P:arabinan catabolic process"/>
    <property type="evidence" value="ECO:0007669"/>
    <property type="project" value="UniProtKB-UniPathway"/>
</dbReference>
<gene>
    <name evidence="5" type="ORF">SDC9_33785</name>
</gene>
<dbReference type="InterPro" id="IPR050727">
    <property type="entry name" value="GH43_arabinanases"/>
</dbReference>
<dbReference type="UniPathway" id="UPA00667"/>
<dbReference type="PROSITE" id="PS51257">
    <property type="entry name" value="PROKAR_LIPOPROTEIN"/>
    <property type="match status" value="1"/>
</dbReference>
<comment type="pathway">
    <text evidence="1">Glycan metabolism; L-arabinan degradation.</text>
</comment>
<comment type="caution">
    <text evidence="5">The sequence shown here is derived from an EMBL/GenBank/DDBJ whole genome shotgun (WGS) entry which is preliminary data.</text>
</comment>
<dbReference type="AlphaFoldDB" id="A0A644V9R0"/>
<evidence type="ECO:0000256" key="2">
    <source>
        <dbReference type="ARBA" id="ARBA00009865"/>
    </source>
</evidence>
<evidence type="ECO:0008006" key="6">
    <source>
        <dbReference type="Google" id="ProtNLM"/>
    </source>
</evidence>
<dbReference type="PANTHER" id="PTHR43301">
    <property type="entry name" value="ARABINAN ENDO-1,5-ALPHA-L-ARABINOSIDASE"/>
    <property type="match status" value="1"/>
</dbReference>
<evidence type="ECO:0000256" key="4">
    <source>
        <dbReference type="ARBA" id="ARBA00023295"/>
    </source>
</evidence>
<dbReference type="InterPro" id="IPR006710">
    <property type="entry name" value="Glyco_hydro_43"/>
</dbReference>
<comment type="similarity">
    <text evidence="2">Belongs to the glycosyl hydrolase 43 family.</text>
</comment>
<dbReference type="PANTHER" id="PTHR43301:SF3">
    <property type="entry name" value="ARABINAN ENDO-1,5-ALPHA-L-ARABINOSIDASE A-RELATED"/>
    <property type="match status" value="1"/>
</dbReference>
<proteinExistence type="inferred from homology"/>
<organism evidence="5">
    <name type="scientific">bioreactor metagenome</name>
    <dbReference type="NCBI Taxonomy" id="1076179"/>
    <lineage>
        <taxon>unclassified sequences</taxon>
        <taxon>metagenomes</taxon>
        <taxon>ecological metagenomes</taxon>
    </lineage>
</organism>
<dbReference type="EMBL" id="VSSQ01000244">
    <property type="protein sequence ID" value="MPL87775.1"/>
    <property type="molecule type" value="Genomic_DNA"/>
</dbReference>